<feature type="binding site" evidence="2">
    <location>
        <position position="179"/>
    </location>
    <ligand>
        <name>substrate</name>
    </ligand>
</feature>
<organism evidence="5 6">
    <name type="scientific">Rhodoplanes elegans</name>
    <dbReference type="NCBI Taxonomy" id="29408"/>
    <lineage>
        <taxon>Bacteria</taxon>
        <taxon>Pseudomonadati</taxon>
        <taxon>Pseudomonadota</taxon>
        <taxon>Alphaproteobacteria</taxon>
        <taxon>Hyphomicrobiales</taxon>
        <taxon>Nitrobacteraceae</taxon>
        <taxon>Rhodoplanes</taxon>
    </lineage>
</organism>
<dbReference type="GO" id="GO:0055085">
    <property type="term" value="P:transmembrane transport"/>
    <property type="evidence" value="ECO:0007669"/>
    <property type="project" value="InterPro"/>
</dbReference>
<evidence type="ECO:0000313" key="5">
    <source>
        <dbReference type="EMBL" id="RAI27413.1"/>
    </source>
</evidence>
<dbReference type="GO" id="GO:0046872">
    <property type="term" value="F:metal ion binding"/>
    <property type="evidence" value="ECO:0007669"/>
    <property type="project" value="UniProtKB-KW"/>
</dbReference>
<feature type="binding site" evidence="2">
    <location>
        <position position="158"/>
    </location>
    <ligand>
        <name>substrate</name>
    </ligand>
</feature>
<sequence length="365" mass="40266">MKRRQFLGALAAGSAGAAAGTIASPAVAQSMPEIKWRMTSSFPKSLDTLYGAGELFVKQVAEMTDGKFQIQHFAAGEIVPGLQALDATSGGTVEMCHSVSYYYVGKDPTFAIAAAVPFGLNARQQAAWLFQNGGNEKFNEFYKKYNIYGFPIGNTGAQMGGFFRKEIKTAADLQGLKMRIGGIAGQVLQKVGVVPQQLAGPDVYPALEKGTIDAAEWVGPYDDEKLGLAKVAPYYYYPGFWEGGPMVHGYVNLDKWNQLPKIYQAILQNAGHAATNYMITRYDALNPQGLRKILASGGQLRPFSNDILDACFKATNELWAEIGAKNETFKTMMADMQAFRNDEYFWWQVAEYNYDTYMIRARTRG</sequence>
<proteinExistence type="predicted"/>
<keyword evidence="3" id="KW-0479">Metal-binding</keyword>
<reference evidence="5 6" key="1">
    <citation type="submission" date="2017-07" db="EMBL/GenBank/DDBJ databases">
        <title>Draft Genome Sequences of Select Purple Nonsulfur Bacteria.</title>
        <authorList>
            <person name="Lasarre B."/>
            <person name="Mckinlay J.B."/>
        </authorList>
    </citation>
    <scope>NUCLEOTIDE SEQUENCE [LARGE SCALE GENOMIC DNA]</scope>
    <source>
        <strain evidence="5 6">DSM 11907</strain>
    </source>
</reference>
<accession>A0A327JPW7</accession>
<keyword evidence="6" id="KW-1185">Reference proteome</keyword>
<dbReference type="Proteomes" id="UP000248863">
    <property type="component" value="Unassembled WGS sequence"/>
</dbReference>
<dbReference type="Pfam" id="PF03480">
    <property type="entry name" value="DctP"/>
    <property type="match status" value="1"/>
</dbReference>
<feature type="signal peptide" evidence="4">
    <location>
        <begin position="1"/>
        <end position="28"/>
    </location>
</feature>
<dbReference type="PANTHER" id="PTHR33376">
    <property type="match status" value="1"/>
</dbReference>
<dbReference type="PROSITE" id="PS51318">
    <property type="entry name" value="TAT"/>
    <property type="match status" value="1"/>
</dbReference>
<dbReference type="InterPro" id="IPR038404">
    <property type="entry name" value="TRAP_DctP_sf"/>
</dbReference>
<evidence type="ECO:0000256" key="1">
    <source>
        <dbReference type="ARBA" id="ARBA00022729"/>
    </source>
</evidence>
<dbReference type="InterPro" id="IPR026289">
    <property type="entry name" value="SBP_TakP-like"/>
</dbReference>
<dbReference type="OrthoDB" id="9780733at2"/>
<name>A0A327JPW7_9BRAD</name>
<dbReference type="GO" id="GO:0031317">
    <property type="term" value="C:tripartite ATP-independent periplasmic transporter complex"/>
    <property type="evidence" value="ECO:0007669"/>
    <property type="project" value="InterPro"/>
</dbReference>
<feature type="binding site" evidence="3">
    <location>
        <position position="217"/>
    </location>
    <ligand>
        <name>Na(+)</name>
        <dbReference type="ChEBI" id="CHEBI:29101"/>
    </ligand>
</feature>
<dbReference type="PIRSF" id="PIRSF039026">
    <property type="entry name" value="SiaP"/>
    <property type="match status" value="1"/>
</dbReference>
<dbReference type="NCBIfam" id="NF037995">
    <property type="entry name" value="TRAP_S1"/>
    <property type="match status" value="1"/>
</dbReference>
<gene>
    <name evidence="5" type="ORF">CH338_30045</name>
</gene>
<dbReference type="SUPFAM" id="SSF53850">
    <property type="entry name" value="Periplasmic binding protein-like II"/>
    <property type="match status" value="1"/>
</dbReference>
<evidence type="ECO:0000313" key="6">
    <source>
        <dbReference type="Proteomes" id="UP000248863"/>
    </source>
</evidence>
<comment type="caution">
    <text evidence="5">The sequence shown here is derived from an EMBL/GenBank/DDBJ whole genome shotgun (WGS) entry which is preliminary data.</text>
</comment>
<dbReference type="InterPro" id="IPR018389">
    <property type="entry name" value="DctP_fam"/>
</dbReference>
<dbReference type="PANTHER" id="PTHR33376:SF5">
    <property type="entry name" value="EXTRACYTOPLASMIC SOLUTE RECEPTOR PROTEIN"/>
    <property type="match status" value="1"/>
</dbReference>
<evidence type="ECO:0000256" key="3">
    <source>
        <dbReference type="PIRSR" id="PIRSR039026-2"/>
    </source>
</evidence>
<dbReference type="RefSeq" id="WP_111360693.1">
    <property type="nucleotide sequence ID" value="NZ_NHSK01000047.1"/>
</dbReference>
<dbReference type="Gene3D" id="3.40.190.170">
    <property type="entry name" value="Bacterial extracellular solute-binding protein, family 7"/>
    <property type="match status" value="1"/>
</dbReference>
<dbReference type="AlphaFoldDB" id="A0A327JPW7"/>
<feature type="binding site" evidence="3">
    <location>
        <position position="216"/>
    </location>
    <ligand>
        <name>substrate</name>
    </ligand>
</feature>
<evidence type="ECO:0000256" key="4">
    <source>
        <dbReference type="SAM" id="SignalP"/>
    </source>
</evidence>
<dbReference type="Gene3D" id="3.40.190.10">
    <property type="entry name" value="Periplasmic binding protein-like II"/>
    <property type="match status" value="1"/>
</dbReference>
<dbReference type="InterPro" id="IPR006311">
    <property type="entry name" value="TAT_signal"/>
</dbReference>
<protein>
    <submittedName>
        <fullName evidence="5">ABC transporter substrate-binding protein</fullName>
    </submittedName>
</protein>
<keyword evidence="1 4" id="KW-0732">Signal</keyword>
<dbReference type="EMBL" id="NPEU01000836">
    <property type="protein sequence ID" value="RAI27413.1"/>
    <property type="molecule type" value="Genomic_DNA"/>
</dbReference>
<evidence type="ECO:0000256" key="2">
    <source>
        <dbReference type="PIRSR" id="PIRSR039026-1"/>
    </source>
</evidence>
<feature type="binding site" evidence="3">
    <location>
        <position position="242"/>
    </location>
    <ligand>
        <name>substrate</name>
    </ligand>
</feature>
<feature type="chain" id="PRO_5016298044" evidence="4">
    <location>
        <begin position="29"/>
        <end position="365"/>
    </location>
</feature>